<gene>
    <name evidence="1" type="ORF">LCI18_012594</name>
</gene>
<accession>A0ACD3ZK53</accession>
<evidence type="ECO:0000313" key="2">
    <source>
        <dbReference type="Proteomes" id="UP000830768"/>
    </source>
</evidence>
<dbReference type="EMBL" id="CP090038">
    <property type="protein sequence ID" value="UPL01660.1"/>
    <property type="molecule type" value="Genomic_DNA"/>
</dbReference>
<evidence type="ECO:0000313" key="1">
    <source>
        <dbReference type="EMBL" id="UPL01660.1"/>
    </source>
</evidence>
<name>A0ACD3ZK53_FUSSC</name>
<dbReference type="Proteomes" id="UP000830768">
    <property type="component" value="Chromosome 10"/>
</dbReference>
<proteinExistence type="predicted"/>
<protein>
    <submittedName>
        <fullName evidence="1">Uncharacterized protein</fullName>
    </submittedName>
</protein>
<sequence length="432" mass="48434">MAQARSGHQLPASSPRRKGTSKTRRNASLTLDPVIATRQEHLLDEVTSVINTSIKAILPVWRTAPTPALYKEAGIPTARIALEGVQLRLSQRLRSIDEDHPLTHRVARRPFPRGRGYGELQPARTRIQRAARLLPRPPRLKLLPKRYLPPPTTLAEKETKEERAKTFRSWLETVPGDHLIVYSDGSKGPAGAVGWGYVIYRSGWKVGEGKGRLGLAEVFDGEAEGARYGLRRARQINQDTQIHVCIDNTSVIQGLLGQAPASSQEAFLDFQQLAAATRVQAPPTIAGIGGLRKAKIRAQFSDWWDVTAPTCRGYRDLGLTASLACPKELDLPRLTLHNLLAARSGHGDFDWYHRRFQHKDSKRCSCGGLRAPEHLVYCRKTRQLQQQWPVFKPKPRSTRDYWLRLIASPEDYAAFLKTTGFFKTICPPSLKT</sequence>
<organism evidence="1 2">
    <name type="scientific">Fusarium solani subsp. cucurbitae</name>
    <name type="common">Neocosmosporum cucurbitae</name>
    <dbReference type="NCBI Taxonomy" id="2747967"/>
    <lineage>
        <taxon>Eukaryota</taxon>
        <taxon>Fungi</taxon>
        <taxon>Dikarya</taxon>
        <taxon>Ascomycota</taxon>
        <taxon>Pezizomycotina</taxon>
        <taxon>Sordariomycetes</taxon>
        <taxon>Hypocreomycetidae</taxon>
        <taxon>Hypocreales</taxon>
        <taxon>Nectriaceae</taxon>
        <taxon>Fusarium</taxon>
        <taxon>Fusarium solani species complex</taxon>
    </lineage>
</organism>
<keyword evidence="2" id="KW-1185">Reference proteome</keyword>
<reference evidence="1" key="1">
    <citation type="submission" date="2021-11" db="EMBL/GenBank/DDBJ databases">
        <title>Fusarium solani-melongenae Genome sequencing and assembly.</title>
        <authorList>
            <person name="Xie S."/>
            <person name="Huang L."/>
            <person name="Zhang X."/>
        </authorList>
    </citation>
    <scope>NUCLEOTIDE SEQUENCE</scope>
    <source>
        <strain evidence="1">CRI 24-3</strain>
    </source>
</reference>